<dbReference type="Pfam" id="PF17438">
    <property type="entry name" value="DUF5417"/>
    <property type="match status" value="1"/>
</dbReference>
<accession>A0A7H1KS50</accession>
<geneLocation type="plasmid" evidence="5">
    <name>pMCR_170_D1</name>
</geneLocation>
<evidence type="ECO:0000313" key="2">
    <source>
        <dbReference type="EMBL" id="QNT36504.1"/>
    </source>
</evidence>
<reference evidence="3" key="1">
    <citation type="submission" date="2020-08" db="EMBL/GenBank/DDBJ databases">
        <title>Characterization of the complete nucleotide sequences of mcr-1-encoding plasmids from Enterobacteriaceae isolates in retailed raw meat products from the Czech Republic.</title>
        <authorList>
            <person name="Zelendova M."/>
            <person name="Papagiannitsis C.C."/>
            <person name="Valcek A."/>
            <person name="Medvecky M."/>
            <person name="Bitar I."/>
            <person name="Hrabak J."/>
            <person name="Gelbicova T."/>
            <person name="Barakova A."/>
            <person name="Kutilova I."/>
            <person name="Karpiskova R."/>
            <person name="Dolejska M."/>
        </authorList>
    </citation>
    <scope>NUCLEOTIDE SEQUENCE</scope>
    <source>
        <strain evidence="3">1085_17_C1</strain>
        <strain evidence="4">1139_17_D1</strain>
        <strain evidence="5">170_17_D1</strain>
        <strain evidence="1">915_17_C1</strain>
        <strain evidence="2">915_17_E1</strain>
        <plasmid evidence="3">pMCR_1085_C1</plasmid>
        <plasmid evidence="4">pMCR_1139_D1</plasmid>
        <plasmid evidence="5">pMCR_170_D1</plasmid>
        <plasmid evidence="1">pMCR_915_C1</plasmid>
        <plasmid evidence="2">pMCR_915_E1</plasmid>
    </source>
</reference>
<proteinExistence type="predicted"/>
<evidence type="ECO:0000313" key="5">
    <source>
        <dbReference type="EMBL" id="QNT37396.1"/>
    </source>
</evidence>
<dbReference type="EMBL" id="MT929288">
    <property type="protein sequence ID" value="QNT37396.1"/>
    <property type="molecule type" value="Genomic_DNA"/>
</dbReference>
<evidence type="ECO:0000313" key="1">
    <source>
        <dbReference type="EMBL" id="QNT36235.1"/>
    </source>
</evidence>
<evidence type="ECO:0000313" key="4">
    <source>
        <dbReference type="EMBL" id="QNT37040.1"/>
    </source>
</evidence>
<evidence type="ECO:0008006" key="6">
    <source>
        <dbReference type="Google" id="ProtNLM"/>
    </source>
</evidence>
<dbReference type="EMBL" id="MT929286">
    <property type="protein sequence ID" value="QNT36764.1"/>
    <property type="molecule type" value="Genomic_DNA"/>
</dbReference>
<dbReference type="EMBL" id="MT929285">
    <property type="protein sequence ID" value="QNT36504.1"/>
    <property type="molecule type" value="Genomic_DNA"/>
</dbReference>
<dbReference type="EMBL" id="MT929284">
    <property type="protein sequence ID" value="QNT36235.1"/>
    <property type="molecule type" value="Genomic_DNA"/>
</dbReference>
<dbReference type="EMBL" id="MT929287">
    <property type="protein sequence ID" value="QNT37040.1"/>
    <property type="molecule type" value="Genomic_DNA"/>
</dbReference>
<dbReference type="AlphaFoldDB" id="A0A7H1KS50"/>
<evidence type="ECO:0000313" key="3">
    <source>
        <dbReference type="EMBL" id="QNT36764.1"/>
    </source>
</evidence>
<name>A0A7H1KS50_ECOLX</name>
<geneLocation type="plasmid" evidence="2">
    <name>pMCR_915_E1</name>
</geneLocation>
<sequence>MEYLMKLSRQTTSDTSVDGRSRAYAWGRVHYFIIEHAPMAELVAIDELLEKAGWSNDGCPNYEKDDEFGNAGYSCGYWIDIDSVGSFKADYKRLKGEISAHIASKAAEVEIRVLDSMSDKECKDVASVASTVRRDLRTQSESLHSLRTIVTVDHYNPYVTTSRPLSISAWTLIHDCLKTGTINDVCSRLSSLILHSEAAIARCKGSSDYSSEHAQLSFFAGNDYVTRRTLVDAAHEEALRMNRRFDERIAMNADSDARRLQCEFNLSNHVVQRRTVESAHIQALNEDVTRSQAEPRCPGKLLLNMTSHEEVRDSLSAC</sequence>
<dbReference type="InterPro" id="IPR035392">
    <property type="entry name" value="DUF5417"/>
</dbReference>
<geneLocation type="plasmid" evidence="3">
    <name>pMCR_1085_C1</name>
</geneLocation>
<keyword evidence="3" id="KW-0614">Plasmid</keyword>
<protein>
    <recommendedName>
        <fullName evidence="6">DUF5417 domain-containing protein</fullName>
    </recommendedName>
</protein>
<organism evidence="3">
    <name type="scientific">Escherichia coli</name>
    <dbReference type="NCBI Taxonomy" id="562"/>
    <lineage>
        <taxon>Bacteria</taxon>
        <taxon>Pseudomonadati</taxon>
        <taxon>Pseudomonadota</taxon>
        <taxon>Gammaproteobacteria</taxon>
        <taxon>Enterobacterales</taxon>
        <taxon>Enterobacteriaceae</taxon>
        <taxon>Escherichia</taxon>
    </lineage>
</organism>
<geneLocation type="plasmid" evidence="1">
    <name>pMCR_915_C1</name>
</geneLocation>
<geneLocation type="plasmid" evidence="4">
    <name>pMCR_1139_D1</name>
</geneLocation>